<reference evidence="3" key="1">
    <citation type="submission" date="2019-08" db="EMBL/GenBank/DDBJ databases">
        <authorList>
            <person name="Kucharzyk K."/>
            <person name="Murdoch R.W."/>
            <person name="Higgins S."/>
            <person name="Loffler F."/>
        </authorList>
    </citation>
    <scope>NUCLEOTIDE SEQUENCE</scope>
</reference>
<keyword evidence="1 3" id="KW-0328">Glycosyltransferase</keyword>
<dbReference type="InterPro" id="IPR009664">
    <property type="entry name" value="Ppnp"/>
</dbReference>
<dbReference type="SUPFAM" id="SSF51182">
    <property type="entry name" value="RmlC-like cupins"/>
    <property type="match status" value="1"/>
</dbReference>
<dbReference type="InterPro" id="IPR011051">
    <property type="entry name" value="RmlC_Cupin_sf"/>
</dbReference>
<dbReference type="Pfam" id="PF06865">
    <property type="entry name" value="Ppnp"/>
    <property type="match status" value="1"/>
</dbReference>
<gene>
    <name evidence="3" type="primary">ppnP_5</name>
    <name evidence="3" type="ORF">SDC9_53714</name>
</gene>
<evidence type="ECO:0000256" key="2">
    <source>
        <dbReference type="ARBA" id="ARBA00022679"/>
    </source>
</evidence>
<dbReference type="GO" id="GO:0016154">
    <property type="term" value="F:pyrimidine-nucleoside phosphorylase activity"/>
    <property type="evidence" value="ECO:0007669"/>
    <property type="project" value="TreeGrafter"/>
</dbReference>
<dbReference type="EMBL" id="VSSQ01001332">
    <property type="protein sequence ID" value="MPM07408.1"/>
    <property type="molecule type" value="Genomic_DNA"/>
</dbReference>
<dbReference type="GO" id="GO:0004731">
    <property type="term" value="F:purine-nucleoside phosphorylase activity"/>
    <property type="evidence" value="ECO:0007669"/>
    <property type="project" value="UniProtKB-EC"/>
</dbReference>
<protein>
    <submittedName>
        <fullName evidence="3">Pyrimidine/purine nucleoside phosphorylase</fullName>
        <ecNumber evidence="3">2.4.2.1</ecNumber>
    </submittedName>
</protein>
<accession>A0A644WV88</accession>
<keyword evidence="2 3" id="KW-0808">Transferase</keyword>
<dbReference type="InterPro" id="IPR014710">
    <property type="entry name" value="RmlC-like_jellyroll"/>
</dbReference>
<evidence type="ECO:0000256" key="1">
    <source>
        <dbReference type="ARBA" id="ARBA00022676"/>
    </source>
</evidence>
<name>A0A644WV88_9ZZZZ</name>
<evidence type="ECO:0000313" key="3">
    <source>
        <dbReference type="EMBL" id="MPM07408.1"/>
    </source>
</evidence>
<dbReference type="PANTHER" id="PTHR36540">
    <property type="entry name" value="PYRIMIDINE/PURINE NUCLEOSIDE PHOSPHORYLASE"/>
    <property type="match status" value="1"/>
</dbReference>
<comment type="caution">
    <text evidence="3">The sequence shown here is derived from an EMBL/GenBank/DDBJ whole genome shotgun (WGS) entry which is preliminary data.</text>
</comment>
<organism evidence="3">
    <name type="scientific">bioreactor metagenome</name>
    <dbReference type="NCBI Taxonomy" id="1076179"/>
    <lineage>
        <taxon>unclassified sequences</taxon>
        <taxon>metagenomes</taxon>
        <taxon>ecological metagenomes</taxon>
    </lineage>
</organism>
<proteinExistence type="predicted"/>
<dbReference type="GO" id="GO:0005829">
    <property type="term" value="C:cytosol"/>
    <property type="evidence" value="ECO:0007669"/>
    <property type="project" value="TreeGrafter"/>
</dbReference>
<dbReference type="AlphaFoldDB" id="A0A644WV88"/>
<dbReference type="EC" id="2.4.2.1" evidence="3"/>
<dbReference type="Gene3D" id="2.60.120.10">
    <property type="entry name" value="Jelly Rolls"/>
    <property type="match status" value="1"/>
</dbReference>
<sequence>MVYFFVVKKKHLRYLQQTHFIMIKVNEYYDGAVKSMAVENKDGNFTVGVVEPGDYEFGTATIEIMTVVCGEIDAMLPGESAFKTYKPFESFRIEKGEKFKMRVAAPCSYRCQYI</sequence>
<dbReference type="PANTHER" id="PTHR36540:SF1">
    <property type="entry name" value="PYRIMIDINE_PURINE NUCLEOSIDE PHOSPHORYLASE"/>
    <property type="match status" value="1"/>
</dbReference>